<sequence>MSSWGIFLIGPMASGKSVVARELAALLGAGLIDTDHAIVAEHGSIPAIFEAGGESLFRDYESRALARAVEAARDRTTVVATGGGIVLCEANREILRGEYTVYLETDLATVRPRIENARHRPLLDGDPLDRWATIFAARQDFYVEAATLCVDARSGRPKRVAAEIAEAHRRASGPRKPLA</sequence>
<dbReference type="GO" id="GO:0009073">
    <property type="term" value="P:aromatic amino acid family biosynthetic process"/>
    <property type="evidence" value="ECO:0007669"/>
    <property type="project" value="UniProtKB-KW"/>
</dbReference>
<evidence type="ECO:0000256" key="1">
    <source>
        <dbReference type="ARBA" id="ARBA00004842"/>
    </source>
</evidence>
<dbReference type="PANTHER" id="PTHR21087:SF16">
    <property type="entry name" value="SHIKIMATE KINASE 1, CHLOROPLASTIC"/>
    <property type="match status" value="1"/>
</dbReference>
<dbReference type="SUPFAM" id="SSF52540">
    <property type="entry name" value="P-loop containing nucleoside triphosphate hydrolases"/>
    <property type="match status" value="1"/>
</dbReference>
<dbReference type="Gene3D" id="3.40.50.300">
    <property type="entry name" value="P-loop containing nucleotide triphosphate hydrolases"/>
    <property type="match status" value="1"/>
</dbReference>
<gene>
    <name evidence="11" type="primary">aroK</name>
    <name evidence="12" type="ORF">E9229_003385</name>
</gene>
<dbReference type="HAMAP" id="MF_00109">
    <property type="entry name" value="Shikimate_kinase"/>
    <property type="match status" value="1"/>
</dbReference>
<keyword evidence="11" id="KW-0479">Metal-binding</keyword>
<dbReference type="AlphaFoldDB" id="A0A839QL45"/>
<evidence type="ECO:0000256" key="4">
    <source>
        <dbReference type="ARBA" id="ARBA00022605"/>
    </source>
</evidence>
<comment type="catalytic activity">
    <reaction evidence="10 11">
        <text>shikimate + ATP = 3-phosphoshikimate + ADP + H(+)</text>
        <dbReference type="Rhea" id="RHEA:13121"/>
        <dbReference type="ChEBI" id="CHEBI:15378"/>
        <dbReference type="ChEBI" id="CHEBI:30616"/>
        <dbReference type="ChEBI" id="CHEBI:36208"/>
        <dbReference type="ChEBI" id="CHEBI:145989"/>
        <dbReference type="ChEBI" id="CHEBI:456216"/>
        <dbReference type="EC" id="2.7.1.71"/>
    </reaction>
</comment>
<evidence type="ECO:0000256" key="5">
    <source>
        <dbReference type="ARBA" id="ARBA00022679"/>
    </source>
</evidence>
<dbReference type="GO" id="GO:0000287">
    <property type="term" value="F:magnesium ion binding"/>
    <property type="evidence" value="ECO:0007669"/>
    <property type="project" value="UniProtKB-UniRule"/>
</dbReference>
<keyword evidence="7 11" id="KW-0418">Kinase</keyword>
<comment type="function">
    <text evidence="11">Catalyzes the specific phosphorylation of the 3-hydroxyl group of shikimic acid using ATP as a cosubstrate.</text>
</comment>
<evidence type="ECO:0000256" key="9">
    <source>
        <dbReference type="ARBA" id="ARBA00023141"/>
    </source>
</evidence>
<dbReference type="EMBL" id="JACHVS010000002">
    <property type="protein sequence ID" value="MBB2997138.1"/>
    <property type="molecule type" value="Genomic_DNA"/>
</dbReference>
<evidence type="ECO:0000313" key="13">
    <source>
        <dbReference type="Proteomes" id="UP000523000"/>
    </source>
</evidence>
<reference evidence="12 13" key="1">
    <citation type="submission" date="2020-08" db="EMBL/GenBank/DDBJ databases">
        <title>Sequencing the genomes of 1000 actinobacteria strains.</title>
        <authorList>
            <person name="Klenk H.-P."/>
        </authorList>
    </citation>
    <scope>NUCLEOTIDE SEQUENCE [LARGE SCALE GENOMIC DNA]</scope>
    <source>
        <strain evidence="12 13">DSM 22826</strain>
    </source>
</reference>
<evidence type="ECO:0000256" key="2">
    <source>
        <dbReference type="ARBA" id="ARBA00006997"/>
    </source>
</evidence>
<accession>A0A839QL45</accession>
<dbReference type="GO" id="GO:0009423">
    <property type="term" value="P:chorismate biosynthetic process"/>
    <property type="evidence" value="ECO:0007669"/>
    <property type="project" value="UniProtKB-UniRule"/>
</dbReference>
<dbReference type="GO" id="GO:0005524">
    <property type="term" value="F:ATP binding"/>
    <property type="evidence" value="ECO:0007669"/>
    <property type="project" value="UniProtKB-UniRule"/>
</dbReference>
<feature type="binding site" evidence="11">
    <location>
        <position position="83"/>
    </location>
    <ligand>
        <name>substrate</name>
    </ligand>
</feature>
<evidence type="ECO:0000256" key="3">
    <source>
        <dbReference type="ARBA" id="ARBA00012154"/>
    </source>
</evidence>
<organism evidence="12 13">
    <name type="scientific">Paeniglutamicibacter cryotolerans</name>
    <dbReference type="NCBI Taxonomy" id="670079"/>
    <lineage>
        <taxon>Bacteria</taxon>
        <taxon>Bacillati</taxon>
        <taxon>Actinomycetota</taxon>
        <taxon>Actinomycetes</taxon>
        <taxon>Micrococcales</taxon>
        <taxon>Micrococcaceae</taxon>
        <taxon>Paeniglutamicibacter</taxon>
    </lineage>
</organism>
<comment type="subcellular location">
    <subcellularLocation>
        <location evidence="11">Cytoplasm</location>
    </subcellularLocation>
</comment>
<keyword evidence="5 11" id="KW-0808">Transferase</keyword>
<feature type="binding site" evidence="11">
    <location>
        <position position="120"/>
    </location>
    <ligand>
        <name>ATP</name>
        <dbReference type="ChEBI" id="CHEBI:30616"/>
    </ligand>
</feature>
<dbReference type="InterPro" id="IPR027417">
    <property type="entry name" value="P-loop_NTPase"/>
</dbReference>
<name>A0A839QL45_9MICC</name>
<keyword evidence="6 11" id="KW-0547">Nucleotide-binding</keyword>
<evidence type="ECO:0000256" key="10">
    <source>
        <dbReference type="ARBA" id="ARBA00048567"/>
    </source>
</evidence>
<dbReference type="RefSeq" id="WP_183512689.1">
    <property type="nucleotide sequence ID" value="NZ_BAABGK010000040.1"/>
</dbReference>
<comment type="caution">
    <text evidence="11">Lacks conserved residue(s) required for the propagation of feature annotation.</text>
</comment>
<dbReference type="UniPathway" id="UPA00053">
    <property type="reaction ID" value="UER00088"/>
</dbReference>
<evidence type="ECO:0000313" key="12">
    <source>
        <dbReference type="EMBL" id="MBB2997138.1"/>
    </source>
</evidence>
<feature type="binding site" evidence="11">
    <location>
        <position position="35"/>
    </location>
    <ligand>
        <name>substrate</name>
    </ligand>
</feature>
<evidence type="ECO:0000256" key="8">
    <source>
        <dbReference type="ARBA" id="ARBA00022840"/>
    </source>
</evidence>
<evidence type="ECO:0000256" key="7">
    <source>
        <dbReference type="ARBA" id="ARBA00022777"/>
    </source>
</evidence>
<evidence type="ECO:0000256" key="11">
    <source>
        <dbReference type="HAMAP-Rule" id="MF_00109"/>
    </source>
</evidence>
<proteinExistence type="inferred from homology"/>
<dbReference type="PROSITE" id="PS01128">
    <property type="entry name" value="SHIKIMATE_KINASE"/>
    <property type="match status" value="1"/>
</dbReference>
<dbReference type="CDD" id="cd00464">
    <property type="entry name" value="SK"/>
    <property type="match status" value="1"/>
</dbReference>
<feature type="binding site" evidence="11">
    <location>
        <begin position="13"/>
        <end position="18"/>
    </location>
    <ligand>
        <name>ATP</name>
        <dbReference type="ChEBI" id="CHEBI:30616"/>
    </ligand>
</feature>
<comment type="cofactor">
    <cofactor evidence="11">
        <name>Mg(2+)</name>
        <dbReference type="ChEBI" id="CHEBI:18420"/>
    </cofactor>
    <text evidence="11">Binds 1 Mg(2+) ion per subunit.</text>
</comment>
<protein>
    <recommendedName>
        <fullName evidence="3 11">Shikimate kinase</fullName>
        <shortName evidence="11">SK</shortName>
        <ecNumber evidence="3 11">2.7.1.71</ecNumber>
    </recommendedName>
</protein>
<comment type="subunit">
    <text evidence="11">Monomer.</text>
</comment>
<dbReference type="InterPro" id="IPR000623">
    <property type="entry name" value="Shikimate_kinase/TSH1"/>
</dbReference>
<dbReference type="GO" id="GO:0004765">
    <property type="term" value="F:shikimate kinase activity"/>
    <property type="evidence" value="ECO:0007669"/>
    <property type="project" value="UniProtKB-UniRule"/>
</dbReference>
<dbReference type="Pfam" id="PF01202">
    <property type="entry name" value="SKI"/>
    <property type="match status" value="1"/>
</dbReference>
<evidence type="ECO:0000256" key="6">
    <source>
        <dbReference type="ARBA" id="ARBA00022741"/>
    </source>
</evidence>
<keyword evidence="13" id="KW-1185">Reference proteome</keyword>
<dbReference type="GO" id="GO:0005829">
    <property type="term" value="C:cytosol"/>
    <property type="evidence" value="ECO:0007669"/>
    <property type="project" value="TreeGrafter"/>
</dbReference>
<keyword evidence="8 11" id="KW-0067">ATP-binding</keyword>
<comment type="similarity">
    <text evidence="2 11">Belongs to the shikimate kinase family.</text>
</comment>
<feature type="binding site" evidence="11">
    <location>
        <position position="138"/>
    </location>
    <ligand>
        <name>substrate</name>
    </ligand>
</feature>
<dbReference type="PRINTS" id="PR01100">
    <property type="entry name" value="SHIKIMTKNASE"/>
</dbReference>
<dbReference type="Proteomes" id="UP000523000">
    <property type="component" value="Unassembled WGS sequence"/>
</dbReference>
<feature type="binding site" evidence="11">
    <location>
        <position position="17"/>
    </location>
    <ligand>
        <name>Mg(2+)</name>
        <dbReference type="ChEBI" id="CHEBI:18420"/>
    </ligand>
</feature>
<dbReference type="GO" id="GO:0008652">
    <property type="term" value="P:amino acid biosynthetic process"/>
    <property type="evidence" value="ECO:0007669"/>
    <property type="project" value="UniProtKB-KW"/>
</dbReference>
<dbReference type="InterPro" id="IPR031322">
    <property type="entry name" value="Shikimate/glucono_kinase"/>
</dbReference>
<keyword evidence="11" id="KW-0963">Cytoplasm</keyword>
<keyword evidence="11" id="KW-0460">Magnesium</keyword>
<dbReference type="PANTHER" id="PTHR21087">
    <property type="entry name" value="SHIKIMATE KINASE"/>
    <property type="match status" value="1"/>
</dbReference>
<keyword evidence="9 11" id="KW-0057">Aromatic amino acid biosynthesis</keyword>
<feature type="binding site" evidence="11">
    <location>
        <position position="58"/>
    </location>
    <ligand>
        <name>substrate</name>
    </ligand>
</feature>
<dbReference type="EC" id="2.7.1.71" evidence="3 11"/>
<keyword evidence="4 11" id="KW-0028">Amino-acid biosynthesis</keyword>
<comment type="caution">
    <text evidence="12">The sequence shown here is derived from an EMBL/GenBank/DDBJ whole genome shotgun (WGS) entry which is preliminary data.</text>
</comment>
<dbReference type="InterPro" id="IPR023000">
    <property type="entry name" value="Shikimate_kinase_CS"/>
</dbReference>
<comment type="pathway">
    <text evidence="1 11">Metabolic intermediate biosynthesis; chorismate biosynthesis; chorismate from D-erythrose 4-phosphate and phosphoenolpyruvate: step 5/7.</text>
</comment>